<feature type="domain" description="Rrn7/TAF1B C-terminal cyclin" evidence="13">
    <location>
        <begin position="282"/>
        <end position="414"/>
    </location>
</feature>
<dbReference type="VEuPathDB" id="FungiDB:PHYBLDRAFT_75782"/>
<dbReference type="GO" id="GO:0001164">
    <property type="term" value="F:RNA polymerase I core promoter sequence-specific DNA binding"/>
    <property type="evidence" value="ECO:0007669"/>
    <property type="project" value="InterPro"/>
</dbReference>
<comment type="subcellular location">
    <subcellularLocation>
        <location evidence="1">Nucleus</location>
        <location evidence="1">Nucleolus</location>
    </subcellularLocation>
</comment>
<dbReference type="GeneID" id="29004000"/>
<dbReference type="AlphaFoldDB" id="A0A162V544"/>
<dbReference type="Pfam" id="PF11781">
    <property type="entry name" value="Zn_ribbon_RRN7"/>
    <property type="match status" value="1"/>
</dbReference>
<comment type="similarity">
    <text evidence="2">Belongs to the RRN7/TAF1B family.</text>
</comment>
<evidence type="ECO:0000256" key="2">
    <source>
        <dbReference type="ARBA" id="ARBA00006899"/>
    </source>
</evidence>
<evidence type="ECO:0000256" key="4">
    <source>
        <dbReference type="ARBA" id="ARBA00022771"/>
    </source>
</evidence>
<keyword evidence="8" id="KW-0804">Transcription</keyword>
<name>A0A162V544_PHYB8</name>
<evidence type="ECO:0000256" key="8">
    <source>
        <dbReference type="ARBA" id="ARBA00023163"/>
    </source>
</evidence>
<evidence type="ECO:0000256" key="9">
    <source>
        <dbReference type="ARBA" id="ARBA00023242"/>
    </source>
</evidence>
<evidence type="ECO:0000256" key="5">
    <source>
        <dbReference type="ARBA" id="ARBA00022833"/>
    </source>
</evidence>
<evidence type="ECO:0000256" key="10">
    <source>
        <dbReference type="SAM" id="MobiDB-lite"/>
    </source>
</evidence>
<evidence type="ECO:0000313" key="15">
    <source>
        <dbReference type="Proteomes" id="UP000077315"/>
    </source>
</evidence>
<feature type="domain" description="Rrn7/TAF1B N-terminal cyclin" evidence="12">
    <location>
        <begin position="80"/>
        <end position="263"/>
    </location>
</feature>
<sequence>MSGARNRVCSVCGTKRFQLTEDGGMTCRYGHQVLGWQEECDEEFGQVGYQRKKAATGVKAHHGKSRVYGTELRSVHYRIFQHSLQKLALTFVHDLGFPIEFEYVVRELWLLYANDSKLYLTDEINLVNVDESKRKLMAAIQDDINCISDKEDSDENEDDYDKADDDDNDSDGSNIDINSKKDRHSYEQKEKELKRKRTFLAKEQLKGVKRTKDIVWPELRFRHMLCFCYLACVWLRWPVLMSDITRWCETMRLPYMFIFRELPDEIISLVDVNKLKMSMLVVPTVTCLSKDVFRFGSLFNLRCKLTFPLVNTPLLIYRLSNQFCLPVEMYFVAIHISEKLGFDGRINGLIEEYARPRRAQGSGDMLAVISVLITIKLTYGLDDDKRDVLLPRNNIVPLMPKNTWVKLIKEKAKIWEDTCTKKSIKDPDVDLNVLLYFLMGDEDTTDNSASTKYSLKSELDRISRKFAFKLPQDSIDQHDLFMNEILNRSLENEPITRATRDMGENYQRVYYDYKARPKLVHTKEYELVIKLAANILGVKPISVHSAIVMYERILFGTQS</sequence>
<keyword evidence="5" id="KW-0862">Zinc</keyword>
<organism evidence="14 15">
    <name type="scientific">Phycomyces blakesleeanus (strain ATCC 8743b / DSM 1359 / FGSC 10004 / NBRC 33097 / NRRL 1555)</name>
    <dbReference type="NCBI Taxonomy" id="763407"/>
    <lineage>
        <taxon>Eukaryota</taxon>
        <taxon>Fungi</taxon>
        <taxon>Fungi incertae sedis</taxon>
        <taxon>Mucoromycota</taxon>
        <taxon>Mucoromycotina</taxon>
        <taxon>Mucoromycetes</taxon>
        <taxon>Mucorales</taxon>
        <taxon>Phycomycetaceae</taxon>
        <taxon>Phycomyces</taxon>
    </lineage>
</organism>
<gene>
    <name evidence="14" type="ORF">PHYBLDRAFT_75782</name>
</gene>
<feature type="domain" description="RRN7-type" evidence="11">
    <location>
        <begin position="5"/>
        <end position="35"/>
    </location>
</feature>
<keyword evidence="6" id="KW-0805">Transcription regulation</keyword>
<dbReference type="STRING" id="763407.A0A162V544"/>
<dbReference type="RefSeq" id="XP_018298083.1">
    <property type="nucleotide sequence ID" value="XM_018443094.1"/>
</dbReference>
<keyword evidence="3" id="KW-0479">Metal-binding</keyword>
<keyword evidence="15" id="KW-1185">Reference proteome</keyword>
<evidence type="ECO:0000313" key="14">
    <source>
        <dbReference type="EMBL" id="OAD80043.1"/>
    </source>
</evidence>
<proteinExistence type="inferred from homology"/>
<dbReference type="PANTHER" id="PTHR31576:SF2">
    <property type="entry name" value="TATA BOX-BINDING PROTEIN-ASSOCIATED FACTOR RNA POLYMERASE I SUBUNIT B"/>
    <property type="match status" value="1"/>
</dbReference>
<dbReference type="GO" id="GO:0070860">
    <property type="term" value="C:RNA polymerase I core factor complex"/>
    <property type="evidence" value="ECO:0007669"/>
    <property type="project" value="InterPro"/>
</dbReference>
<feature type="compositionally biased region" description="Acidic residues" evidence="10">
    <location>
        <begin position="151"/>
        <end position="170"/>
    </location>
</feature>
<evidence type="ECO:0000259" key="12">
    <source>
        <dbReference type="Pfam" id="PF20644"/>
    </source>
</evidence>
<dbReference type="InterPro" id="IPR048540">
    <property type="entry name" value="Rrn7_cyclin_N"/>
</dbReference>
<evidence type="ECO:0000256" key="1">
    <source>
        <dbReference type="ARBA" id="ARBA00004604"/>
    </source>
</evidence>
<dbReference type="GO" id="GO:0042790">
    <property type="term" value="P:nucleolar large rRNA transcription by RNA polymerase I"/>
    <property type="evidence" value="ECO:0007669"/>
    <property type="project" value="TreeGrafter"/>
</dbReference>
<keyword evidence="4" id="KW-0863">Zinc-finger</keyword>
<evidence type="ECO:0000259" key="13">
    <source>
        <dbReference type="Pfam" id="PF20645"/>
    </source>
</evidence>
<feature type="region of interest" description="Disordered" evidence="10">
    <location>
        <begin position="149"/>
        <end position="190"/>
    </location>
</feature>
<accession>A0A162V544</accession>
<dbReference type="Pfam" id="PF20644">
    <property type="entry name" value="Rrn7_cyclin_N"/>
    <property type="match status" value="1"/>
</dbReference>
<dbReference type="InterPro" id="IPR048538">
    <property type="entry name" value="Rrn7_cyclin_C"/>
</dbReference>
<evidence type="ECO:0000259" key="11">
    <source>
        <dbReference type="Pfam" id="PF11781"/>
    </source>
</evidence>
<keyword evidence="9" id="KW-0539">Nucleus</keyword>
<dbReference type="InterPro" id="IPR033599">
    <property type="entry name" value="TAF1B/Rrn7"/>
</dbReference>
<dbReference type="InParanoid" id="A0A162V544"/>
<dbReference type="InterPro" id="IPR021752">
    <property type="entry name" value="TF_Rrn7_Zf"/>
</dbReference>
<evidence type="ECO:0000256" key="3">
    <source>
        <dbReference type="ARBA" id="ARBA00022723"/>
    </source>
</evidence>
<evidence type="ECO:0000256" key="6">
    <source>
        <dbReference type="ARBA" id="ARBA00023015"/>
    </source>
</evidence>
<dbReference type="PANTHER" id="PTHR31576">
    <property type="entry name" value="TATA BOX-BINDING PROTEIN-ASSOCIATED FACTOR RNA POLYMERASE I SUBUNIT B"/>
    <property type="match status" value="1"/>
</dbReference>
<dbReference type="GO" id="GO:0008270">
    <property type="term" value="F:zinc ion binding"/>
    <property type="evidence" value="ECO:0007669"/>
    <property type="project" value="UniProtKB-KW"/>
</dbReference>
<dbReference type="OrthoDB" id="428577at2759"/>
<evidence type="ECO:0000256" key="7">
    <source>
        <dbReference type="ARBA" id="ARBA00023125"/>
    </source>
</evidence>
<dbReference type="FunCoup" id="A0A162V544">
    <property type="interactions" value="38"/>
</dbReference>
<keyword evidence="7" id="KW-0238">DNA-binding</keyword>
<reference evidence="15" key="1">
    <citation type="submission" date="2015-06" db="EMBL/GenBank/DDBJ databases">
        <title>Expansion of signal transduction pathways in fungi by whole-genome duplication.</title>
        <authorList>
            <consortium name="DOE Joint Genome Institute"/>
            <person name="Corrochano L.M."/>
            <person name="Kuo A."/>
            <person name="Marcet-Houben M."/>
            <person name="Polaino S."/>
            <person name="Salamov A."/>
            <person name="Villalobos J.M."/>
            <person name="Alvarez M.I."/>
            <person name="Avalos J."/>
            <person name="Benito E.P."/>
            <person name="Benoit I."/>
            <person name="Burger G."/>
            <person name="Camino L.P."/>
            <person name="Canovas D."/>
            <person name="Cerda-Olmedo E."/>
            <person name="Cheng J.-F."/>
            <person name="Dominguez A."/>
            <person name="Elias M."/>
            <person name="Eslava A.P."/>
            <person name="Glaser F."/>
            <person name="Grimwood J."/>
            <person name="Gutierrez G."/>
            <person name="Heitman J."/>
            <person name="Henrissat B."/>
            <person name="Iturriaga E.A."/>
            <person name="Lang B.F."/>
            <person name="Lavin J.L."/>
            <person name="Lee S."/>
            <person name="Li W."/>
            <person name="Lindquist E."/>
            <person name="Lopez-Garcia S."/>
            <person name="Luque E.M."/>
            <person name="Marcos A.T."/>
            <person name="Martin J."/>
            <person name="McCluskey K."/>
            <person name="Medina H.R."/>
            <person name="Miralles-Duran A."/>
            <person name="Miyazaki A."/>
            <person name="Munoz-Torres E."/>
            <person name="Oguiza J.A."/>
            <person name="Ohm R."/>
            <person name="Olmedo M."/>
            <person name="Orejas M."/>
            <person name="Ortiz-Castellanos L."/>
            <person name="Pisabarro A.G."/>
            <person name="Rodriguez-Romero J."/>
            <person name="Ruiz-Herrera J."/>
            <person name="Ruiz-Vazquez R."/>
            <person name="Sanz C."/>
            <person name="Schackwitz W."/>
            <person name="Schmutz J."/>
            <person name="Shahriari M."/>
            <person name="Shelest E."/>
            <person name="Silva-Franco F."/>
            <person name="Soanes D."/>
            <person name="Syed K."/>
            <person name="Tagua V.G."/>
            <person name="Talbot N.J."/>
            <person name="Thon M."/>
            <person name="De vries R.P."/>
            <person name="Wiebenga A."/>
            <person name="Yadav J.S."/>
            <person name="Braun E.L."/>
            <person name="Baker S."/>
            <person name="Garre V."/>
            <person name="Horwitz B."/>
            <person name="Torres-Martinez S."/>
            <person name="Idnurm A."/>
            <person name="Herrera-Estrella A."/>
            <person name="Gabaldon T."/>
            <person name="Grigoriev I.V."/>
        </authorList>
    </citation>
    <scope>NUCLEOTIDE SEQUENCE [LARGE SCALE GENOMIC DNA]</scope>
    <source>
        <strain evidence="15">NRRL 1555(-)</strain>
    </source>
</reference>
<dbReference type="Pfam" id="PF20645">
    <property type="entry name" value="Rrn7_cyclin_C"/>
    <property type="match status" value="1"/>
</dbReference>
<protein>
    <submittedName>
        <fullName evidence="14">Uncharacterized protein</fullName>
    </submittedName>
</protein>
<dbReference type="EMBL" id="KV440972">
    <property type="protein sequence ID" value="OAD80043.1"/>
    <property type="molecule type" value="Genomic_DNA"/>
</dbReference>
<feature type="compositionally biased region" description="Basic and acidic residues" evidence="10">
    <location>
        <begin position="178"/>
        <end position="190"/>
    </location>
</feature>
<dbReference type="Proteomes" id="UP000077315">
    <property type="component" value="Unassembled WGS sequence"/>
</dbReference>